<sequence length="206" mass="22001">MTVKSVCVYCGSRPGAMPAYARDAEILGRALAAKGWRLVYGAGDVGLMGTVARASQAAGADTFGVIPRHLVDREVGKTDLTRYVVTETMHERKKVMFMNADAVVLLPGGAGSLDELFEALTWRQLGLHGKPIVVLNTEGYWTPLRALIAHVIDQGFADDTLAEFVTWADTPEQAIEALGAHFRGESQAGSAQAVERAGVGPGFSDR</sequence>
<evidence type="ECO:0000256" key="2">
    <source>
        <dbReference type="ARBA" id="ARBA00006763"/>
    </source>
</evidence>
<dbReference type="GO" id="GO:0005829">
    <property type="term" value="C:cytosol"/>
    <property type="evidence" value="ECO:0007669"/>
    <property type="project" value="TreeGrafter"/>
</dbReference>
<dbReference type="Proteomes" id="UP000236742">
    <property type="component" value="Unassembled WGS sequence"/>
</dbReference>
<evidence type="ECO:0000313" key="4">
    <source>
        <dbReference type="EMBL" id="SEG03354.1"/>
    </source>
</evidence>
<dbReference type="NCBIfam" id="TIGR00730">
    <property type="entry name" value="Rossman fold protein, TIGR00730 family"/>
    <property type="match status" value="1"/>
</dbReference>
<comment type="catalytic activity">
    <reaction evidence="1">
        <text>AMP + H2O = D-ribose 5-phosphate + adenine</text>
        <dbReference type="Rhea" id="RHEA:20129"/>
        <dbReference type="ChEBI" id="CHEBI:15377"/>
        <dbReference type="ChEBI" id="CHEBI:16708"/>
        <dbReference type="ChEBI" id="CHEBI:78346"/>
        <dbReference type="ChEBI" id="CHEBI:456215"/>
        <dbReference type="EC" id="3.2.2.4"/>
    </reaction>
</comment>
<keyword evidence="5" id="KW-1185">Reference proteome</keyword>
<name>A0A1H5WV75_9RHOB</name>
<dbReference type="EC" id="3.2.2.n1" evidence="3"/>
<evidence type="ECO:0000256" key="1">
    <source>
        <dbReference type="ARBA" id="ARBA00000274"/>
    </source>
</evidence>
<dbReference type="PANTHER" id="PTHR31223">
    <property type="entry name" value="LOG FAMILY PROTEIN YJL055W"/>
    <property type="match status" value="1"/>
</dbReference>
<evidence type="ECO:0000313" key="5">
    <source>
        <dbReference type="Proteomes" id="UP000236742"/>
    </source>
</evidence>
<dbReference type="GO" id="GO:0009691">
    <property type="term" value="P:cytokinin biosynthetic process"/>
    <property type="evidence" value="ECO:0007669"/>
    <property type="project" value="UniProtKB-UniRule"/>
</dbReference>
<proteinExistence type="inferred from homology"/>
<reference evidence="4 5" key="1">
    <citation type="submission" date="2016-10" db="EMBL/GenBank/DDBJ databases">
        <authorList>
            <person name="de Groot N.N."/>
        </authorList>
    </citation>
    <scope>NUCLEOTIDE SEQUENCE [LARGE SCALE GENOMIC DNA]</scope>
    <source>
        <strain evidence="4 5">DSM 23413</strain>
    </source>
</reference>
<gene>
    <name evidence="4" type="ORF">SAMN05421751_10929</name>
</gene>
<accession>A0A1H5WV75</accession>
<dbReference type="PANTHER" id="PTHR31223:SF70">
    <property type="entry name" value="LOG FAMILY PROTEIN YJL055W"/>
    <property type="match status" value="1"/>
</dbReference>
<dbReference type="RefSeq" id="WP_104008408.1">
    <property type="nucleotide sequence ID" value="NZ_FNVD01000009.1"/>
</dbReference>
<keyword evidence="3" id="KW-0378">Hydrolase</keyword>
<keyword evidence="3" id="KW-0203">Cytokinin biosynthesis</keyword>
<dbReference type="Gene3D" id="3.40.50.450">
    <property type="match status" value="1"/>
</dbReference>
<dbReference type="SUPFAM" id="SSF102405">
    <property type="entry name" value="MCP/YpsA-like"/>
    <property type="match status" value="1"/>
</dbReference>
<comment type="similarity">
    <text evidence="2 3">Belongs to the LOG family.</text>
</comment>
<dbReference type="EMBL" id="FNVD01000009">
    <property type="protein sequence ID" value="SEG03354.1"/>
    <property type="molecule type" value="Genomic_DNA"/>
</dbReference>
<dbReference type="InterPro" id="IPR031100">
    <property type="entry name" value="LOG_fam"/>
</dbReference>
<dbReference type="OrthoDB" id="9801098at2"/>
<evidence type="ECO:0000256" key="3">
    <source>
        <dbReference type="RuleBase" id="RU363015"/>
    </source>
</evidence>
<dbReference type="AlphaFoldDB" id="A0A1H5WV75"/>
<protein>
    <recommendedName>
        <fullName evidence="3">Cytokinin riboside 5'-monophosphate phosphoribohydrolase</fullName>
        <ecNumber evidence="3">3.2.2.n1</ecNumber>
    </recommendedName>
</protein>
<dbReference type="GO" id="GO:0008714">
    <property type="term" value="F:AMP nucleosidase activity"/>
    <property type="evidence" value="ECO:0007669"/>
    <property type="project" value="UniProtKB-EC"/>
</dbReference>
<dbReference type="InterPro" id="IPR005269">
    <property type="entry name" value="LOG"/>
</dbReference>
<dbReference type="Pfam" id="PF03641">
    <property type="entry name" value="Lysine_decarbox"/>
    <property type="match status" value="1"/>
</dbReference>
<organism evidence="4 5">
    <name type="scientific">Jhaorihella thermophila</name>
    <dbReference type="NCBI Taxonomy" id="488547"/>
    <lineage>
        <taxon>Bacteria</taxon>
        <taxon>Pseudomonadati</taxon>
        <taxon>Pseudomonadota</taxon>
        <taxon>Alphaproteobacteria</taxon>
        <taxon>Rhodobacterales</taxon>
        <taxon>Paracoccaceae</taxon>
        <taxon>Jhaorihella</taxon>
    </lineage>
</organism>